<comment type="similarity">
    <text evidence="1">Belongs to the glycosyltransferase 10 family.</text>
</comment>
<dbReference type="InterPro" id="IPR001503">
    <property type="entry name" value="Glyco_trans_10"/>
</dbReference>
<dbReference type="InterPro" id="IPR038577">
    <property type="entry name" value="GT10-like_C_sf"/>
</dbReference>
<evidence type="ECO:0000256" key="1">
    <source>
        <dbReference type="ARBA" id="ARBA00008919"/>
    </source>
</evidence>
<dbReference type="Pfam" id="PF00852">
    <property type="entry name" value="Glyco_transf_10"/>
    <property type="match status" value="1"/>
</dbReference>
<accession>R6XXB8</accession>
<name>R6XXB8_9FIRM</name>
<comment type="caution">
    <text evidence="5">The sequence shown here is derived from an EMBL/GenBank/DDBJ whole genome shotgun (WGS) entry which is preliminary data.</text>
</comment>
<dbReference type="GO" id="GO:0016020">
    <property type="term" value="C:membrane"/>
    <property type="evidence" value="ECO:0007669"/>
    <property type="project" value="InterPro"/>
</dbReference>
<dbReference type="Gene3D" id="3.40.50.11660">
    <property type="entry name" value="Glycosyl transferase family 10, C-terminal domain"/>
    <property type="match status" value="1"/>
</dbReference>
<dbReference type="SUPFAM" id="SSF53756">
    <property type="entry name" value="UDP-Glycosyltransferase/glycogen phosphorylase"/>
    <property type="match status" value="1"/>
</dbReference>
<dbReference type="InterPro" id="IPR055270">
    <property type="entry name" value="Glyco_tran_10_C"/>
</dbReference>
<dbReference type="Proteomes" id="UP000014937">
    <property type="component" value="Unassembled WGS sequence"/>
</dbReference>
<feature type="domain" description="Fucosyltransferase C-terminal" evidence="4">
    <location>
        <begin position="51"/>
        <end position="187"/>
    </location>
</feature>
<dbReference type="GO" id="GO:0046920">
    <property type="term" value="F:alpha-(1-&gt;3)-fucosyltransferase activity"/>
    <property type="evidence" value="ECO:0007669"/>
    <property type="project" value="TreeGrafter"/>
</dbReference>
<keyword evidence="2" id="KW-0328">Glycosyltransferase</keyword>
<protein>
    <recommendedName>
        <fullName evidence="4">Fucosyltransferase C-terminal domain-containing protein</fullName>
    </recommendedName>
</protein>
<dbReference type="AlphaFoldDB" id="R6XXB8"/>
<evidence type="ECO:0000259" key="4">
    <source>
        <dbReference type="Pfam" id="PF00852"/>
    </source>
</evidence>
<organism evidence="5">
    <name type="scientific">Phascolarctobacterium succinatutens CAG:287</name>
    <dbReference type="NCBI Taxonomy" id="1263101"/>
    <lineage>
        <taxon>Bacteria</taxon>
        <taxon>Bacillati</taxon>
        <taxon>Bacillota</taxon>
        <taxon>Negativicutes</taxon>
        <taxon>Acidaminococcales</taxon>
        <taxon>Acidaminococcaceae</taxon>
        <taxon>Phascolarctobacterium</taxon>
    </lineage>
</organism>
<evidence type="ECO:0000313" key="5">
    <source>
        <dbReference type="EMBL" id="CDD10912.1"/>
    </source>
</evidence>
<dbReference type="HOGENOM" id="CLU_1276644_0_0_9"/>
<dbReference type="PANTHER" id="PTHR11929">
    <property type="entry name" value="ALPHA- 1,3 -FUCOSYLTRANSFERASE"/>
    <property type="match status" value="1"/>
</dbReference>
<dbReference type="EMBL" id="CBGL010000062">
    <property type="protein sequence ID" value="CDD10912.1"/>
    <property type="molecule type" value="Genomic_DNA"/>
</dbReference>
<gene>
    <name evidence="5" type="ORF">BN587_00158</name>
</gene>
<reference evidence="5" key="1">
    <citation type="submission" date="2012-11" db="EMBL/GenBank/DDBJ databases">
        <title>Dependencies among metagenomic species, viruses, plasmids and units of genetic variation.</title>
        <authorList>
            <person name="Nielsen H.B."/>
            <person name="Almeida M."/>
            <person name="Juncker A.S."/>
            <person name="Rasmussen S."/>
            <person name="Li J."/>
            <person name="Sunagawa S."/>
            <person name="Plichta D."/>
            <person name="Gautier L."/>
            <person name="Le Chatelier E."/>
            <person name="Peletier E."/>
            <person name="Bonde I."/>
            <person name="Nielsen T."/>
            <person name="Manichanh C."/>
            <person name="Arumugam M."/>
            <person name="Batto J."/>
            <person name="Santos M.B.Q.D."/>
            <person name="Blom N."/>
            <person name="Borruel N."/>
            <person name="Burgdorf K.S."/>
            <person name="Boumezbeur F."/>
            <person name="Casellas F."/>
            <person name="Dore J."/>
            <person name="Guarner F."/>
            <person name="Hansen T."/>
            <person name="Hildebrand F."/>
            <person name="Kaas R.S."/>
            <person name="Kennedy S."/>
            <person name="Kristiansen K."/>
            <person name="Kultima J.R."/>
            <person name="Leonard P."/>
            <person name="Levenez F."/>
            <person name="Lund O."/>
            <person name="Moumen B."/>
            <person name="Le Paslier D."/>
            <person name="Pons N."/>
            <person name="Pedersen O."/>
            <person name="Prifti E."/>
            <person name="Qin J."/>
            <person name="Raes J."/>
            <person name="Tap J."/>
            <person name="Tims S."/>
            <person name="Ussery D.W."/>
            <person name="Yamada T."/>
            <person name="MetaHit consortium"/>
            <person name="Renault P."/>
            <person name="Sicheritz-Ponten T."/>
            <person name="Bork P."/>
            <person name="Wang J."/>
            <person name="Brunak S."/>
            <person name="Ehrlich S.D."/>
        </authorList>
    </citation>
    <scope>NUCLEOTIDE SEQUENCE [LARGE SCALE GENOMIC DNA]</scope>
</reference>
<dbReference type="PANTHER" id="PTHR11929:SF194">
    <property type="entry name" value="ALPHA-(1,3)-FUCOSYLTRANSFERASE 10"/>
    <property type="match status" value="1"/>
</dbReference>
<proteinExistence type="inferred from homology"/>
<evidence type="ECO:0000256" key="3">
    <source>
        <dbReference type="ARBA" id="ARBA00022679"/>
    </source>
</evidence>
<evidence type="ECO:0000256" key="2">
    <source>
        <dbReference type="ARBA" id="ARBA00022676"/>
    </source>
</evidence>
<sequence>MKYVDLALGFGVHKEDKYLRFPYWLTTTFKPEMNDDDIVKRIREINTCSYKKTSDCVLINKHDKKGTREMVYNGVMDILDVKLAGKWHNNTTDLWDRFNNDKEAYLRTFKFNICAENDNTEHYVTEKIFDAFIAGCIPLYYGSNNNPEPGLINKDAVIFWEKDADNEANRELIRRLKEDENYYNEFISQPKLLPYAEEYIIERFAVLKAKFAEILE</sequence>
<keyword evidence="3" id="KW-0808">Transferase</keyword>